<dbReference type="AlphaFoldDB" id="A0AAW0EB92"/>
<evidence type="ECO:0000313" key="3">
    <source>
        <dbReference type="Proteomes" id="UP001362999"/>
    </source>
</evidence>
<evidence type="ECO:0000313" key="2">
    <source>
        <dbReference type="EMBL" id="KAK7061709.1"/>
    </source>
</evidence>
<dbReference type="Proteomes" id="UP001362999">
    <property type="component" value="Unassembled WGS sequence"/>
</dbReference>
<reference evidence="2 3" key="1">
    <citation type="journal article" date="2024" name="J Genomics">
        <title>Draft genome sequencing and assembly of Favolaschia claudopus CIRM-BRFM 2984 isolated from oak limbs.</title>
        <authorList>
            <person name="Navarro D."/>
            <person name="Drula E."/>
            <person name="Chaduli D."/>
            <person name="Cazenave R."/>
            <person name="Ahrendt S."/>
            <person name="Wang J."/>
            <person name="Lipzen A."/>
            <person name="Daum C."/>
            <person name="Barry K."/>
            <person name="Grigoriev I.V."/>
            <person name="Favel A."/>
            <person name="Rosso M.N."/>
            <person name="Martin F."/>
        </authorList>
    </citation>
    <scope>NUCLEOTIDE SEQUENCE [LARGE SCALE GENOMIC DNA]</scope>
    <source>
        <strain evidence="2 3">CIRM-BRFM 2984</strain>
    </source>
</reference>
<feature type="chain" id="PRO_5043698856" evidence="1">
    <location>
        <begin position="41"/>
        <end position="207"/>
    </location>
</feature>
<evidence type="ECO:0000256" key="1">
    <source>
        <dbReference type="SAM" id="SignalP"/>
    </source>
</evidence>
<accession>A0AAW0EB92</accession>
<gene>
    <name evidence="2" type="ORF">R3P38DRAFT_3490612</name>
</gene>
<proteinExistence type="predicted"/>
<protein>
    <submittedName>
        <fullName evidence="2">Uncharacterized protein</fullName>
    </submittedName>
</protein>
<name>A0AAW0EB92_9AGAR</name>
<keyword evidence="1" id="KW-0732">Signal</keyword>
<sequence>MNSVFLTIIKPRLICHAFVSPPMLFASLALLFLLLHSVRALPTWEGLNPRSDFTANLVPSTTFIEVLGPPDIIRSQSHLTSHAPGEPGNLTAIPTVKLRAPSLFSVSREQLWQYKNWTTIYPVVVKNTTDIDGVPPLQLVLGKQRSGTVIGGRWRWQGSAGGNRGIFYTCPLEGNGAGIFMFLEQSPTPAGCHIITLQSVADRIIRR</sequence>
<organism evidence="2 3">
    <name type="scientific">Favolaschia claudopus</name>
    <dbReference type="NCBI Taxonomy" id="2862362"/>
    <lineage>
        <taxon>Eukaryota</taxon>
        <taxon>Fungi</taxon>
        <taxon>Dikarya</taxon>
        <taxon>Basidiomycota</taxon>
        <taxon>Agaricomycotina</taxon>
        <taxon>Agaricomycetes</taxon>
        <taxon>Agaricomycetidae</taxon>
        <taxon>Agaricales</taxon>
        <taxon>Marasmiineae</taxon>
        <taxon>Mycenaceae</taxon>
        <taxon>Favolaschia</taxon>
    </lineage>
</organism>
<feature type="signal peptide" evidence="1">
    <location>
        <begin position="1"/>
        <end position="40"/>
    </location>
</feature>
<comment type="caution">
    <text evidence="2">The sequence shown here is derived from an EMBL/GenBank/DDBJ whole genome shotgun (WGS) entry which is preliminary data.</text>
</comment>
<dbReference type="EMBL" id="JAWWNJ010000002">
    <property type="protein sequence ID" value="KAK7061709.1"/>
    <property type="molecule type" value="Genomic_DNA"/>
</dbReference>
<keyword evidence="3" id="KW-1185">Reference proteome</keyword>